<name>A0A427A188_ENSVE</name>
<gene>
    <name evidence="1" type="ORF">B296_00006249</name>
</gene>
<evidence type="ECO:0000313" key="2">
    <source>
        <dbReference type="Proteomes" id="UP000287651"/>
    </source>
</evidence>
<accession>A0A427A188</accession>
<dbReference type="EMBL" id="AMZH03004171">
    <property type="protein sequence ID" value="RRT69974.1"/>
    <property type="molecule type" value="Genomic_DNA"/>
</dbReference>
<organism evidence="1 2">
    <name type="scientific">Ensete ventricosum</name>
    <name type="common">Abyssinian banana</name>
    <name type="synonym">Musa ensete</name>
    <dbReference type="NCBI Taxonomy" id="4639"/>
    <lineage>
        <taxon>Eukaryota</taxon>
        <taxon>Viridiplantae</taxon>
        <taxon>Streptophyta</taxon>
        <taxon>Embryophyta</taxon>
        <taxon>Tracheophyta</taxon>
        <taxon>Spermatophyta</taxon>
        <taxon>Magnoliopsida</taxon>
        <taxon>Liliopsida</taxon>
        <taxon>Zingiberales</taxon>
        <taxon>Musaceae</taxon>
        <taxon>Ensete</taxon>
    </lineage>
</organism>
<dbReference type="AlphaFoldDB" id="A0A427A188"/>
<reference evidence="1 2" key="1">
    <citation type="journal article" date="2014" name="Agronomy (Basel)">
        <title>A Draft Genome Sequence for Ensete ventricosum, the Drought-Tolerant Tree Against Hunger.</title>
        <authorList>
            <person name="Harrison J."/>
            <person name="Moore K.A."/>
            <person name="Paszkiewicz K."/>
            <person name="Jones T."/>
            <person name="Grant M."/>
            <person name="Ambacheew D."/>
            <person name="Muzemil S."/>
            <person name="Studholme D.J."/>
        </authorList>
    </citation>
    <scope>NUCLEOTIDE SEQUENCE [LARGE SCALE GENOMIC DNA]</scope>
</reference>
<feature type="non-terminal residue" evidence="1">
    <location>
        <position position="199"/>
    </location>
</feature>
<proteinExistence type="predicted"/>
<comment type="caution">
    <text evidence="1">The sequence shown here is derived from an EMBL/GenBank/DDBJ whole genome shotgun (WGS) entry which is preliminary data.</text>
</comment>
<evidence type="ECO:0000313" key="1">
    <source>
        <dbReference type="EMBL" id="RRT69974.1"/>
    </source>
</evidence>
<protein>
    <submittedName>
        <fullName evidence="1">Uncharacterized protein</fullName>
    </submittedName>
</protein>
<sequence>MTHPKSKRDLCQTQAHTEEEPFLALHMAELPNGELGTPFESCRSKLTVNNRFWSDSTTATEYTQGVLNSILAKQLYGAPSEVLIDWAAKSLVWRGEFQQEVGDLHRHLGDSQRQLKESRGRLDQWRMSCWRYCRTWRALEKAQEVIAEYKESSEFKLGLQRSRQVSYEYGYLVTLAQFRAKYPNLEVEENPVTSLPKDD</sequence>
<dbReference type="Proteomes" id="UP000287651">
    <property type="component" value="Unassembled WGS sequence"/>
</dbReference>